<evidence type="ECO:0000256" key="6">
    <source>
        <dbReference type="ARBA" id="ARBA00023242"/>
    </source>
</evidence>
<comment type="subcellular location">
    <subcellularLocation>
        <location evidence="1">Nucleus</location>
    </subcellularLocation>
</comment>
<evidence type="ECO:0000256" key="3">
    <source>
        <dbReference type="ARBA" id="ARBA00022737"/>
    </source>
</evidence>
<feature type="compositionally biased region" description="Polar residues" evidence="7">
    <location>
        <begin position="136"/>
        <end position="149"/>
    </location>
</feature>
<dbReference type="GO" id="GO:0001228">
    <property type="term" value="F:DNA-binding transcription activator activity, RNA polymerase II-specific"/>
    <property type="evidence" value="ECO:0007669"/>
    <property type="project" value="TreeGrafter"/>
</dbReference>
<dbReference type="SUPFAM" id="SSF57667">
    <property type="entry name" value="beta-beta-alpha zinc fingers"/>
    <property type="match status" value="8"/>
</dbReference>
<keyword evidence="2" id="KW-0479">Metal-binding</keyword>
<keyword evidence="9" id="KW-1185">Reference proteome</keyword>
<evidence type="ECO:0000313" key="9">
    <source>
        <dbReference type="Proteomes" id="UP000008820"/>
    </source>
</evidence>
<dbReference type="PROSITE" id="PS00028">
    <property type="entry name" value="ZINC_FINGER_C2H2_1"/>
    <property type="match status" value="13"/>
</dbReference>
<proteinExistence type="predicted"/>
<evidence type="ECO:0000313" key="8">
    <source>
        <dbReference type="EnsemblMetazoa" id="AAEL011807-PC"/>
    </source>
</evidence>
<dbReference type="PANTHER" id="PTHR24376:SF235">
    <property type="entry name" value="C2H2-TYPE DOMAIN-CONTAINING PROTEIN"/>
    <property type="match status" value="1"/>
</dbReference>
<dbReference type="GO" id="GO:0000978">
    <property type="term" value="F:RNA polymerase II cis-regulatory region sequence-specific DNA binding"/>
    <property type="evidence" value="ECO:0007669"/>
    <property type="project" value="TreeGrafter"/>
</dbReference>
<keyword evidence="4" id="KW-0863">Zinc-finger</keyword>
<dbReference type="SUPFAM" id="SSF57716">
    <property type="entry name" value="Glucocorticoid receptor-like (DNA-binding domain)"/>
    <property type="match status" value="1"/>
</dbReference>
<dbReference type="Proteomes" id="UP000008820">
    <property type="component" value="Chromosome 3"/>
</dbReference>
<keyword evidence="6" id="KW-0539">Nucleus</keyword>
<dbReference type="Gene3D" id="3.30.160.60">
    <property type="entry name" value="Classic Zinc Finger"/>
    <property type="match status" value="9"/>
</dbReference>
<dbReference type="Gene3D" id="3.40.1800.20">
    <property type="match status" value="1"/>
</dbReference>
<evidence type="ECO:0008006" key="10">
    <source>
        <dbReference type="Google" id="ProtNLM"/>
    </source>
</evidence>
<protein>
    <recommendedName>
        <fullName evidence="10">Zinc finger protein</fullName>
    </recommendedName>
</protein>
<feature type="compositionally biased region" description="Acidic residues" evidence="7">
    <location>
        <begin position="150"/>
        <end position="169"/>
    </location>
</feature>
<keyword evidence="5" id="KW-0862">Zinc</keyword>
<dbReference type="GO" id="GO:0005634">
    <property type="term" value="C:nucleus"/>
    <property type="evidence" value="ECO:0007669"/>
    <property type="project" value="UniProtKB-SubCell"/>
</dbReference>
<dbReference type="Pfam" id="PF07776">
    <property type="entry name" value="zf-AD"/>
    <property type="match status" value="1"/>
</dbReference>
<dbReference type="FunFam" id="3.30.160.60:FF:000100">
    <property type="entry name" value="Zinc finger 45-like"/>
    <property type="match status" value="2"/>
</dbReference>
<dbReference type="Pfam" id="PF13913">
    <property type="entry name" value="zf-C2HC_2"/>
    <property type="match status" value="1"/>
</dbReference>
<keyword evidence="3" id="KW-0677">Repeat</keyword>
<reference evidence="8 9" key="1">
    <citation type="submission" date="2017-06" db="EMBL/GenBank/DDBJ databases">
        <title>Aedes aegypti genome working group (AGWG) sequencing and assembly.</title>
        <authorList>
            <consortium name="Aedes aegypti Genome Working Group (AGWG)"/>
            <person name="Matthews B.J."/>
        </authorList>
    </citation>
    <scope>NUCLEOTIDE SEQUENCE [LARGE SCALE GENOMIC DNA]</scope>
    <source>
        <strain evidence="8 9">LVP_AGWG</strain>
    </source>
</reference>
<gene>
    <name evidence="8" type="primary">5575415</name>
</gene>
<dbReference type="SMART" id="SM00355">
    <property type="entry name" value="ZnF_C2H2"/>
    <property type="match status" value="13"/>
</dbReference>
<dbReference type="EnsemblMetazoa" id="AAEL011807-RC">
    <property type="protein sequence ID" value="AAEL011807-PC"/>
    <property type="gene ID" value="AAEL011807"/>
</dbReference>
<dbReference type="InterPro" id="IPR012934">
    <property type="entry name" value="Znf_AD"/>
</dbReference>
<dbReference type="InterPro" id="IPR013087">
    <property type="entry name" value="Znf_C2H2_type"/>
</dbReference>
<dbReference type="Pfam" id="PF12874">
    <property type="entry name" value="zf-met"/>
    <property type="match status" value="1"/>
</dbReference>
<evidence type="ECO:0000256" key="5">
    <source>
        <dbReference type="ARBA" id="ARBA00022833"/>
    </source>
</evidence>
<evidence type="ECO:0000256" key="1">
    <source>
        <dbReference type="ARBA" id="ARBA00004123"/>
    </source>
</evidence>
<dbReference type="InParanoid" id="A0A6I8TMV6"/>
<reference evidence="8" key="2">
    <citation type="submission" date="2020-05" db="UniProtKB">
        <authorList>
            <consortium name="EnsemblMetazoa"/>
        </authorList>
    </citation>
    <scope>IDENTIFICATION</scope>
    <source>
        <strain evidence="8">LVP_AGWG</strain>
    </source>
</reference>
<dbReference type="Pfam" id="PF00096">
    <property type="entry name" value="zf-C2H2"/>
    <property type="match status" value="6"/>
</dbReference>
<feature type="region of interest" description="Disordered" evidence="7">
    <location>
        <begin position="134"/>
        <end position="169"/>
    </location>
</feature>
<organism evidence="8 9">
    <name type="scientific">Aedes aegypti</name>
    <name type="common">Yellowfever mosquito</name>
    <name type="synonym">Culex aegypti</name>
    <dbReference type="NCBI Taxonomy" id="7159"/>
    <lineage>
        <taxon>Eukaryota</taxon>
        <taxon>Metazoa</taxon>
        <taxon>Ecdysozoa</taxon>
        <taxon>Arthropoda</taxon>
        <taxon>Hexapoda</taxon>
        <taxon>Insecta</taxon>
        <taxon>Pterygota</taxon>
        <taxon>Neoptera</taxon>
        <taxon>Endopterygota</taxon>
        <taxon>Diptera</taxon>
        <taxon>Nematocera</taxon>
        <taxon>Culicoidea</taxon>
        <taxon>Culicidae</taxon>
        <taxon>Culicinae</taxon>
        <taxon>Aedini</taxon>
        <taxon>Aedes</taxon>
        <taxon>Stegomyia</taxon>
    </lineage>
</organism>
<dbReference type="GO" id="GO:0008270">
    <property type="term" value="F:zinc ion binding"/>
    <property type="evidence" value="ECO:0007669"/>
    <property type="project" value="UniProtKB-UniRule"/>
</dbReference>
<evidence type="ECO:0000256" key="2">
    <source>
        <dbReference type="ARBA" id="ARBA00022723"/>
    </source>
</evidence>
<dbReference type="PROSITE" id="PS51915">
    <property type="entry name" value="ZAD"/>
    <property type="match status" value="1"/>
</dbReference>
<dbReference type="OrthoDB" id="7771761at2759"/>
<evidence type="ECO:0000256" key="7">
    <source>
        <dbReference type="SAM" id="MobiDB-lite"/>
    </source>
</evidence>
<name>A0A6I8TMV6_AEDAE</name>
<dbReference type="InterPro" id="IPR036236">
    <property type="entry name" value="Znf_C2H2_sf"/>
</dbReference>
<accession>A0A6I8TMV6</accession>
<dbReference type="PROSITE" id="PS50157">
    <property type="entry name" value="ZINC_FINGER_C2H2_2"/>
    <property type="match status" value="13"/>
</dbReference>
<evidence type="ECO:0000256" key="4">
    <source>
        <dbReference type="ARBA" id="ARBA00022771"/>
    </source>
</evidence>
<dbReference type="PANTHER" id="PTHR24376">
    <property type="entry name" value="ZINC FINGER PROTEIN"/>
    <property type="match status" value="1"/>
</dbReference>
<sequence length="691" mass="79169">MKTEVDFESVCLDKLSISYTCRTCLATDTGQQLTSIFDSGLLEDESPIDYFELLLLLNQKITRDDGYPANLCGICLDRLLALHAFQKQCQMVQNYLEENFVKFTDGHESKPDIGEITSDVKLLDLDLDTQFKVESSESVDPADLTSQEPNVDEIESDTDSDMDPIWEAPADDTSEDEKLIDLKNRIKEDKITCQICEKTFTTVANRNNHMYLHSDKRTFKCDQCDMSFKCKIYLRKHRKRVHTVGDHVCAECGMKFTKTSKYEYHLKTHEPEKKYKCRFCDKSFIQHYHRKSHEQTHHLEKPEKPEKPTCLCNICGKSFKHESSLKKHIQISHDESKKEVKKFQCDICKKEFIQKGSLKSHIAAHNNVRAYQCEQCGRKFTQAGTLIKHLELHNAEKSHQCEFCHESFLRIRYLRRHRLLIHGKTDVSVKIERSLDDTESSEQIQVKREEPKSSKRRRDLSYGCELCNRTFKLPSSLAAHVKTHSEERKFACNDCGNSFKKLEHLKNHINGVHLKLAHNCVVCNKSFARVGDRNVHMRSHAEEKPHQCSYCGRGFHLAKALRAHTRQHTGERPFVCIICNAGFTCHKTLTSHTRKQHAGEQILSKVDEIAQAVLSAPQTEANGSSMSIVIHSLSFIHFISFTRPPACGTRYIHTTILSIIIIIIIELSPSGVTNTCANLLVENPLTTAPCT</sequence>
<dbReference type="AlphaFoldDB" id="A0A6I8TMV6"/>
<dbReference type="SMART" id="SM00868">
    <property type="entry name" value="zf-AD"/>
    <property type="match status" value="1"/>
</dbReference>